<name>A0AAW1HSS5_POPJA</name>
<evidence type="ECO:0000313" key="3">
    <source>
        <dbReference type="Proteomes" id="UP001458880"/>
    </source>
</evidence>
<sequence length="120" mass="14007">MFLVGYLKEEKNTIAKQKKILIMSLQAEQFTAPQLSQLTQANGEKIIEVQNDDYSNEDQSQIGEVLSTPTMTRTTRSPKRRLLERRPITNWRSFVNTYNDEVPRKHQTRGKCTTQIQHLQ</sequence>
<accession>A0AAW1HSS5</accession>
<protein>
    <submittedName>
        <fullName evidence="2">Uncharacterized protein</fullName>
    </submittedName>
</protein>
<dbReference type="Proteomes" id="UP001458880">
    <property type="component" value="Unassembled WGS sequence"/>
</dbReference>
<dbReference type="AlphaFoldDB" id="A0AAW1HSS5"/>
<feature type="region of interest" description="Disordered" evidence="1">
    <location>
        <begin position="52"/>
        <end position="78"/>
    </location>
</feature>
<organism evidence="2 3">
    <name type="scientific">Popillia japonica</name>
    <name type="common">Japanese beetle</name>
    <dbReference type="NCBI Taxonomy" id="7064"/>
    <lineage>
        <taxon>Eukaryota</taxon>
        <taxon>Metazoa</taxon>
        <taxon>Ecdysozoa</taxon>
        <taxon>Arthropoda</taxon>
        <taxon>Hexapoda</taxon>
        <taxon>Insecta</taxon>
        <taxon>Pterygota</taxon>
        <taxon>Neoptera</taxon>
        <taxon>Endopterygota</taxon>
        <taxon>Coleoptera</taxon>
        <taxon>Polyphaga</taxon>
        <taxon>Scarabaeiformia</taxon>
        <taxon>Scarabaeidae</taxon>
        <taxon>Rutelinae</taxon>
        <taxon>Popillia</taxon>
    </lineage>
</organism>
<reference evidence="2 3" key="1">
    <citation type="journal article" date="2024" name="BMC Genomics">
        <title>De novo assembly and annotation of Popillia japonica's genome with initial clues to its potential as an invasive pest.</title>
        <authorList>
            <person name="Cucini C."/>
            <person name="Boschi S."/>
            <person name="Funari R."/>
            <person name="Cardaioli E."/>
            <person name="Iannotti N."/>
            <person name="Marturano G."/>
            <person name="Paoli F."/>
            <person name="Bruttini M."/>
            <person name="Carapelli A."/>
            <person name="Frati F."/>
            <person name="Nardi F."/>
        </authorList>
    </citation>
    <scope>NUCLEOTIDE SEQUENCE [LARGE SCALE GENOMIC DNA]</scope>
    <source>
        <strain evidence="2">DMR45628</strain>
    </source>
</reference>
<gene>
    <name evidence="2" type="ORF">QE152_g39885</name>
</gene>
<proteinExistence type="predicted"/>
<evidence type="ECO:0000313" key="2">
    <source>
        <dbReference type="EMBL" id="KAK9679564.1"/>
    </source>
</evidence>
<keyword evidence="3" id="KW-1185">Reference proteome</keyword>
<evidence type="ECO:0000256" key="1">
    <source>
        <dbReference type="SAM" id="MobiDB-lite"/>
    </source>
</evidence>
<comment type="caution">
    <text evidence="2">The sequence shown here is derived from an EMBL/GenBank/DDBJ whole genome shotgun (WGS) entry which is preliminary data.</text>
</comment>
<dbReference type="EMBL" id="JASPKY010001008">
    <property type="protein sequence ID" value="KAK9679564.1"/>
    <property type="molecule type" value="Genomic_DNA"/>
</dbReference>